<dbReference type="EMBL" id="JACGWK010000009">
    <property type="protein sequence ID" value="KAL0333935.1"/>
    <property type="molecule type" value="Genomic_DNA"/>
</dbReference>
<feature type="region of interest" description="Disordered" evidence="1">
    <location>
        <begin position="93"/>
        <end position="112"/>
    </location>
</feature>
<gene>
    <name evidence="2" type="ORF">Sangu_1549700</name>
</gene>
<reference evidence="2" key="1">
    <citation type="submission" date="2020-06" db="EMBL/GenBank/DDBJ databases">
        <authorList>
            <person name="Li T."/>
            <person name="Hu X."/>
            <person name="Zhang T."/>
            <person name="Song X."/>
            <person name="Zhang H."/>
            <person name="Dai N."/>
            <person name="Sheng W."/>
            <person name="Hou X."/>
            <person name="Wei L."/>
        </authorList>
    </citation>
    <scope>NUCLEOTIDE SEQUENCE</scope>
    <source>
        <strain evidence="2">G01</strain>
        <tissue evidence="2">Leaf</tissue>
    </source>
</reference>
<protein>
    <submittedName>
        <fullName evidence="2">Uncharacterized protein</fullName>
    </submittedName>
</protein>
<comment type="caution">
    <text evidence="2">The sequence shown here is derived from an EMBL/GenBank/DDBJ whole genome shotgun (WGS) entry which is preliminary data.</text>
</comment>
<dbReference type="AlphaFoldDB" id="A0AAW2MRY9"/>
<proteinExistence type="predicted"/>
<evidence type="ECO:0000313" key="2">
    <source>
        <dbReference type="EMBL" id="KAL0333935.1"/>
    </source>
</evidence>
<accession>A0AAW2MRY9</accession>
<sequence length="112" mass="12333">MALRILELAVEVRAMVGEENYRGKAVEVREKEVAVVENYRDKVVEVKVMVEACKRKEVGVRGEEVSVLHTVVGWGRWGWWLYTGRWWGGGSIQGGGGDGDGGGGEKVWGGGW</sequence>
<reference evidence="2" key="2">
    <citation type="journal article" date="2024" name="Plant">
        <title>Genomic evolution and insights into agronomic trait innovations of Sesamum species.</title>
        <authorList>
            <person name="Miao H."/>
            <person name="Wang L."/>
            <person name="Qu L."/>
            <person name="Liu H."/>
            <person name="Sun Y."/>
            <person name="Le M."/>
            <person name="Wang Q."/>
            <person name="Wei S."/>
            <person name="Zheng Y."/>
            <person name="Lin W."/>
            <person name="Duan Y."/>
            <person name="Cao H."/>
            <person name="Xiong S."/>
            <person name="Wang X."/>
            <person name="Wei L."/>
            <person name="Li C."/>
            <person name="Ma Q."/>
            <person name="Ju M."/>
            <person name="Zhao R."/>
            <person name="Li G."/>
            <person name="Mu C."/>
            <person name="Tian Q."/>
            <person name="Mei H."/>
            <person name="Zhang T."/>
            <person name="Gao T."/>
            <person name="Zhang H."/>
        </authorList>
    </citation>
    <scope>NUCLEOTIDE SEQUENCE</scope>
    <source>
        <strain evidence="2">G01</strain>
    </source>
</reference>
<name>A0AAW2MRY9_9LAMI</name>
<evidence type="ECO:0000256" key="1">
    <source>
        <dbReference type="SAM" id="MobiDB-lite"/>
    </source>
</evidence>
<organism evidence="2">
    <name type="scientific">Sesamum angustifolium</name>
    <dbReference type="NCBI Taxonomy" id="2727405"/>
    <lineage>
        <taxon>Eukaryota</taxon>
        <taxon>Viridiplantae</taxon>
        <taxon>Streptophyta</taxon>
        <taxon>Embryophyta</taxon>
        <taxon>Tracheophyta</taxon>
        <taxon>Spermatophyta</taxon>
        <taxon>Magnoliopsida</taxon>
        <taxon>eudicotyledons</taxon>
        <taxon>Gunneridae</taxon>
        <taxon>Pentapetalae</taxon>
        <taxon>asterids</taxon>
        <taxon>lamiids</taxon>
        <taxon>Lamiales</taxon>
        <taxon>Pedaliaceae</taxon>
        <taxon>Sesamum</taxon>
    </lineage>
</organism>